<dbReference type="InterPro" id="IPR007094">
    <property type="entry name" value="RNA-dir_pol_PSvirus"/>
</dbReference>
<dbReference type="InterPro" id="IPR043502">
    <property type="entry name" value="DNA/RNA_pol_sf"/>
</dbReference>
<evidence type="ECO:0000256" key="1">
    <source>
        <dbReference type="ARBA" id="ARBA00022679"/>
    </source>
</evidence>
<keyword evidence="1 4" id="KW-0808">Transferase</keyword>
<proteinExistence type="predicted"/>
<dbReference type="Gene3D" id="3.30.70.270">
    <property type="match status" value="1"/>
</dbReference>
<dbReference type="SUPFAM" id="SSF56672">
    <property type="entry name" value="DNA/RNA polymerases"/>
    <property type="match status" value="1"/>
</dbReference>
<name>A0A893ABB4_9VIRU</name>
<sequence length="452" mass="51655">MERMYYCKVNGEFVAPPEPSVDVHARLKHFKYALLRKFGNHPTKLAPEEFVSRFRGRKLAIYTNALEEYYDEGVQRKHSVSAAFVKCEKVNPTKAPRCIQPRHPVYNIGVGMYLKHIEHRLYKAVSKVFGEDHVIMKGYNVEEIGAIVADKWESFADPIGIGLDAVKFDMHVSVKMLEWEHSIYTSLYPGDKNLKTYLSWQVKNRGVGYCDDGKLNYKVDGRRFSGDMNTGLGNCLDMCGMVHTYAKERNVPIKFINNGDDCVVFMEREYEEQFVNGLDEWFYQLGFRMTREPTVDVLEQVEFCQMRPVKMAGGRTTMVRNFNTAREKDSLCIHPLQGPMAMKKWLYAIGECGLALCGGVPIMQAMYKCYMRNGVVSNMQNSVQMQSGMRMLAKGLESKAQAVADVTRASFFMAWGYTPDEQVALEKYYDSLVLEHTLDVADNYIVLATSPL</sequence>
<keyword evidence="2 4" id="KW-0548">Nucleotidyltransferase</keyword>
<keyword evidence="4" id="KW-0547">Nucleotide-binding</keyword>
<protein>
    <recommendedName>
        <fullName evidence="4">RNA-directed RNA polymerase</fullName>
        <ecNumber evidence="4">2.7.7.48</ecNumber>
    </recommendedName>
</protein>
<dbReference type="Pfam" id="PF00998">
    <property type="entry name" value="RdRP_3"/>
    <property type="match status" value="1"/>
</dbReference>
<comment type="catalytic activity">
    <reaction evidence="4">
        <text>RNA(n) + a ribonucleoside 5'-triphosphate = RNA(n+1) + diphosphate</text>
        <dbReference type="Rhea" id="RHEA:21248"/>
        <dbReference type="Rhea" id="RHEA-COMP:14527"/>
        <dbReference type="Rhea" id="RHEA-COMP:17342"/>
        <dbReference type="ChEBI" id="CHEBI:33019"/>
        <dbReference type="ChEBI" id="CHEBI:61557"/>
        <dbReference type="ChEBI" id="CHEBI:140395"/>
        <dbReference type="EC" id="2.7.7.48"/>
    </reaction>
</comment>
<feature type="domain" description="RdRp catalytic" evidence="5">
    <location>
        <begin position="158"/>
        <end position="274"/>
    </location>
</feature>
<evidence type="ECO:0000256" key="2">
    <source>
        <dbReference type="ARBA" id="ARBA00022695"/>
    </source>
</evidence>
<keyword evidence="3 4" id="KW-0693">Viral RNA replication</keyword>
<dbReference type="GO" id="GO:0039694">
    <property type="term" value="P:viral RNA genome replication"/>
    <property type="evidence" value="ECO:0007669"/>
    <property type="project" value="InterPro"/>
</dbReference>
<dbReference type="GO" id="GO:0003968">
    <property type="term" value="F:RNA-directed RNA polymerase activity"/>
    <property type="evidence" value="ECO:0007669"/>
    <property type="project" value="UniProtKB-KW"/>
</dbReference>
<evidence type="ECO:0000313" key="6">
    <source>
        <dbReference type="EMBL" id="QRQ90219.1"/>
    </source>
</evidence>
<dbReference type="EC" id="2.7.7.48" evidence="4"/>
<accession>A0A893ABB4</accession>
<evidence type="ECO:0000259" key="5">
    <source>
        <dbReference type="PROSITE" id="PS50507"/>
    </source>
</evidence>
<dbReference type="GO" id="GO:0003723">
    <property type="term" value="F:RNA binding"/>
    <property type="evidence" value="ECO:0007669"/>
    <property type="project" value="InterPro"/>
</dbReference>
<dbReference type="PROSITE" id="PS50507">
    <property type="entry name" value="RDRP_SSRNA_POS"/>
    <property type="match status" value="1"/>
</dbReference>
<keyword evidence="4 6" id="KW-0696">RNA-directed RNA polymerase</keyword>
<evidence type="ECO:0000256" key="3">
    <source>
        <dbReference type="ARBA" id="ARBA00022953"/>
    </source>
</evidence>
<evidence type="ECO:0000256" key="4">
    <source>
        <dbReference type="RuleBase" id="RU363062"/>
    </source>
</evidence>
<dbReference type="InterPro" id="IPR002166">
    <property type="entry name" value="RNA_pol_HCV"/>
</dbReference>
<dbReference type="GO" id="GO:0000166">
    <property type="term" value="F:nucleotide binding"/>
    <property type="evidence" value="ECO:0007669"/>
    <property type="project" value="UniProtKB-KW"/>
</dbReference>
<dbReference type="EMBL" id="MW348227">
    <property type="protein sequence ID" value="QRQ90219.1"/>
    <property type="molecule type" value="Genomic_RNA"/>
</dbReference>
<reference evidence="6" key="1">
    <citation type="submission" date="2020-11" db="EMBL/GenBank/DDBJ databases">
        <title>Viral genomes from river ports along the Yangtze River in China.</title>
        <authorList>
            <person name="Lu J."/>
            <person name="Shen Q."/>
            <person name="Yang S."/>
            <person name="Zhang W."/>
        </authorList>
    </citation>
    <scope>NUCLEOTIDE SEQUENCE</scope>
    <source>
        <strain evidence="6">6nt-RDRP-13</strain>
    </source>
</reference>
<dbReference type="InterPro" id="IPR043128">
    <property type="entry name" value="Rev_trsase/Diguanyl_cyclase"/>
</dbReference>
<organism evidence="6">
    <name type="scientific">Riboviria sp</name>
    <dbReference type="NCBI Taxonomy" id="2585031"/>
    <lineage>
        <taxon>Viruses</taxon>
        <taxon>Riboviria</taxon>
    </lineage>
</organism>